<dbReference type="EMBL" id="KI913126">
    <property type="protein sequence ID" value="ETV80363.1"/>
    <property type="molecule type" value="Genomic_DNA"/>
</dbReference>
<dbReference type="GeneID" id="20808665"/>
<protein>
    <submittedName>
        <fullName evidence="1">Uncharacterized protein</fullName>
    </submittedName>
</protein>
<dbReference type="RefSeq" id="XP_009830287.1">
    <property type="nucleotide sequence ID" value="XM_009831985.1"/>
</dbReference>
<reference evidence="1" key="1">
    <citation type="submission" date="2013-12" db="EMBL/GenBank/DDBJ databases">
        <title>The Genome Sequence of Aphanomyces astaci APO3.</title>
        <authorList>
            <consortium name="The Broad Institute Genomics Platform"/>
            <person name="Russ C."/>
            <person name="Tyler B."/>
            <person name="van West P."/>
            <person name="Dieguez-Uribeondo J."/>
            <person name="Young S.K."/>
            <person name="Zeng Q."/>
            <person name="Gargeya S."/>
            <person name="Fitzgerald M."/>
            <person name="Abouelleil A."/>
            <person name="Alvarado L."/>
            <person name="Chapman S.B."/>
            <person name="Gainer-Dewar J."/>
            <person name="Goldberg J."/>
            <person name="Griggs A."/>
            <person name="Gujja S."/>
            <person name="Hansen M."/>
            <person name="Howarth C."/>
            <person name="Imamovic A."/>
            <person name="Ireland A."/>
            <person name="Larimer J."/>
            <person name="McCowan C."/>
            <person name="Murphy C."/>
            <person name="Pearson M."/>
            <person name="Poon T.W."/>
            <person name="Priest M."/>
            <person name="Roberts A."/>
            <person name="Saif S."/>
            <person name="Shea T."/>
            <person name="Sykes S."/>
            <person name="Wortman J."/>
            <person name="Nusbaum C."/>
            <person name="Birren B."/>
        </authorList>
    </citation>
    <scope>NUCLEOTIDE SEQUENCE [LARGE SCALE GENOMIC DNA]</scope>
    <source>
        <strain evidence="1">APO3</strain>
    </source>
</reference>
<dbReference type="VEuPathDB" id="FungiDB:H257_06669"/>
<name>W4GN89_APHAT</name>
<evidence type="ECO:0000313" key="1">
    <source>
        <dbReference type="EMBL" id="ETV80363.1"/>
    </source>
</evidence>
<sequence>MGFSLQVAFPRCHVMFGFFREASSERLLRQSGRLADERGHASIRHQKGNLQSTTGLRSRYYGRCVWGYPPCQMQRPRTDSSRADVVFVSSARGAQSAPLPAALAASRQSWRNTPLIWALLCVDDSCQIEWRRRRDQVTPRLTLWSKQAVLGFQKRALWGTTSQKHPD</sequence>
<proteinExistence type="predicted"/>
<gene>
    <name evidence="1" type="ORF">H257_06669</name>
</gene>
<organism evidence="1">
    <name type="scientific">Aphanomyces astaci</name>
    <name type="common">Crayfish plague agent</name>
    <dbReference type="NCBI Taxonomy" id="112090"/>
    <lineage>
        <taxon>Eukaryota</taxon>
        <taxon>Sar</taxon>
        <taxon>Stramenopiles</taxon>
        <taxon>Oomycota</taxon>
        <taxon>Saprolegniomycetes</taxon>
        <taxon>Saprolegniales</taxon>
        <taxon>Verrucalvaceae</taxon>
        <taxon>Aphanomyces</taxon>
    </lineage>
</organism>
<accession>W4GN89</accession>
<dbReference type="AlphaFoldDB" id="W4GN89"/>